<dbReference type="PROSITE" id="PS50005">
    <property type="entry name" value="TPR"/>
    <property type="match status" value="1"/>
</dbReference>
<feature type="coiled-coil region" evidence="2">
    <location>
        <begin position="242"/>
        <end position="309"/>
    </location>
</feature>
<reference evidence="4" key="2">
    <citation type="journal article" date="2021" name="PeerJ">
        <title>Extensive microbial diversity within the chicken gut microbiome revealed by metagenomics and culture.</title>
        <authorList>
            <person name="Gilroy R."/>
            <person name="Ravi A."/>
            <person name="Getino M."/>
            <person name="Pursley I."/>
            <person name="Horton D.L."/>
            <person name="Alikhan N.F."/>
            <person name="Baker D."/>
            <person name="Gharbi K."/>
            <person name="Hall N."/>
            <person name="Watson M."/>
            <person name="Adriaenssens E.M."/>
            <person name="Foster-Nyarko E."/>
            <person name="Jarju S."/>
            <person name="Secka A."/>
            <person name="Antonio M."/>
            <person name="Oren A."/>
            <person name="Chaudhuri R.R."/>
            <person name="La Ragione R."/>
            <person name="Hildebrand F."/>
            <person name="Pallen M.J."/>
        </authorList>
    </citation>
    <scope>NUCLEOTIDE SEQUENCE</scope>
    <source>
        <strain evidence="4">ChiSjej5B23-6657</strain>
    </source>
</reference>
<evidence type="ECO:0000256" key="2">
    <source>
        <dbReference type="SAM" id="Coils"/>
    </source>
</evidence>
<dbReference type="Gene3D" id="3.40.50.300">
    <property type="entry name" value="P-loop containing nucleotide triphosphate hydrolases"/>
    <property type="match status" value="1"/>
</dbReference>
<dbReference type="Proteomes" id="UP000823912">
    <property type="component" value="Unassembled WGS sequence"/>
</dbReference>
<evidence type="ECO:0000256" key="1">
    <source>
        <dbReference type="PROSITE-ProRule" id="PRU00339"/>
    </source>
</evidence>
<comment type="caution">
    <text evidence="4">The sequence shown here is derived from an EMBL/GenBank/DDBJ whole genome shotgun (WGS) entry which is preliminary data.</text>
</comment>
<name>A0A9D1E7X0_9FIRM</name>
<gene>
    <name evidence="4" type="ORF">IAA55_02045</name>
</gene>
<reference evidence="4" key="1">
    <citation type="submission" date="2020-10" db="EMBL/GenBank/DDBJ databases">
        <authorList>
            <person name="Gilroy R."/>
        </authorList>
    </citation>
    <scope>NUCLEOTIDE SEQUENCE</scope>
    <source>
        <strain evidence="4">ChiSjej5B23-6657</strain>
    </source>
</reference>
<dbReference type="AlphaFoldDB" id="A0A9D1E7X0"/>
<accession>A0A9D1E7X0</accession>
<proteinExistence type="predicted"/>
<dbReference type="InterPro" id="IPR027417">
    <property type="entry name" value="P-loop_NTPase"/>
</dbReference>
<organism evidence="4 5">
    <name type="scientific">Candidatus Pullilachnospira gallistercoris</name>
    <dbReference type="NCBI Taxonomy" id="2840911"/>
    <lineage>
        <taxon>Bacteria</taxon>
        <taxon>Bacillati</taxon>
        <taxon>Bacillota</taxon>
        <taxon>Clostridia</taxon>
        <taxon>Lachnospirales</taxon>
        <taxon>Lachnospiraceae</taxon>
        <taxon>Lachnospiraceae incertae sedis</taxon>
        <taxon>Candidatus Pullilachnospira</taxon>
    </lineage>
</organism>
<feature type="region of interest" description="Disordered" evidence="3">
    <location>
        <begin position="462"/>
        <end position="560"/>
    </location>
</feature>
<feature type="coiled-coil region" evidence="2">
    <location>
        <begin position="346"/>
        <end position="380"/>
    </location>
</feature>
<feature type="compositionally biased region" description="Basic and acidic residues" evidence="3">
    <location>
        <begin position="547"/>
        <end position="560"/>
    </location>
</feature>
<evidence type="ECO:0008006" key="6">
    <source>
        <dbReference type="Google" id="ProtNLM"/>
    </source>
</evidence>
<evidence type="ECO:0000313" key="5">
    <source>
        <dbReference type="Proteomes" id="UP000823912"/>
    </source>
</evidence>
<sequence>MDRYEYKTKIDEIKELMKQGHQQEALDLCDSINWQKVHNINALLKASEVYENAGRLEDSYELLLIAHDRSPIGRMILYHLVLVSIKLGELEEAREYYREFVEIAPHDSLKYPMKYYLSKAGGADDSTLIGILEELKEHDFLEDWAYELACLYHKTGQIEKCIELCDEIVLWFGEGPYVESALELKMLYQPLDKQQEDKYRHFQQKKDGLTEVAANEALSSGEIVPETITIPEVELPAERFNTVNLQAEIKKNIDEIMQATEEGEISENMENIKSLVEEIPYLQMRGESKEILEEQKKAEEEINSSLKDTFQEYLAEEYDGQISMLVPEESHSETQIRGQMTIEDVMKEWEKTRRAAEAALQEAEQQKLQSARNLALKEANSIMDRLEDVIPKLDAGVAPAELLKEEYLKGVTEMDYKKASRMVADVNEMLQNEIDKLQQETHTAEPAEEPVVDLKVVEEAMKEEAAEAQTPSEESAVSEEEQMPEEAQMPEEVLASEETPIPEEVSASEETLIPETDGEAAEEGAASEGAFTPEEVSAAEALAPEETPAKEEPSAEELPRVEEVRLEDEEVAAFVDEKVLEKAIEDEIPVKELTPEEKKIFSYFMPISGMESSICQALTGARYRLERNTNSSTGNIIVQGGRGCGKTMMAGSLVKVLQKEIHKPSGNVGKIDGKKLNQKDLQALFKKIRGGCLIIENAGGIDRKTAVSLSLLMENDTSGILVILEDTRAGIERVMSKDASFAKKFTEKITIPVFTIDELVNFGKTYAREMDCVIDEVAVLAMYNRINLIQRVDHATSLTEVKEIMDEAIENAQKGGLKAIFGRIGTKKYDEEGNLILREKDFEI</sequence>
<evidence type="ECO:0000256" key="3">
    <source>
        <dbReference type="SAM" id="MobiDB-lite"/>
    </source>
</evidence>
<dbReference type="EMBL" id="DVHM01000034">
    <property type="protein sequence ID" value="HIR70044.1"/>
    <property type="molecule type" value="Genomic_DNA"/>
</dbReference>
<keyword evidence="2" id="KW-0175">Coiled coil</keyword>
<protein>
    <recommendedName>
        <fullName evidence="6">AAA+ ATPase domain-containing protein</fullName>
    </recommendedName>
</protein>
<evidence type="ECO:0000313" key="4">
    <source>
        <dbReference type="EMBL" id="HIR70044.1"/>
    </source>
</evidence>
<dbReference type="InterPro" id="IPR019734">
    <property type="entry name" value="TPR_rpt"/>
</dbReference>
<dbReference type="InterPro" id="IPR011990">
    <property type="entry name" value="TPR-like_helical_dom_sf"/>
</dbReference>
<dbReference type="Gene3D" id="1.25.40.10">
    <property type="entry name" value="Tetratricopeptide repeat domain"/>
    <property type="match status" value="1"/>
</dbReference>
<dbReference type="SUPFAM" id="SSF52540">
    <property type="entry name" value="P-loop containing nucleoside triphosphate hydrolases"/>
    <property type="match status" value="1"/>
</dbReference>
<dbReference type="Pfam" id="PF13181">
    <property type="entry name" value="TPR_8"/>
    <property type="match status" value="1"/>
</dbReference>
<feature type="repeat" description="TPR" evidence="1">
    <location>
        <begin position="74"/>
        <end position="107"/>
    </location>
</feature>
<keyword evidence="1" id="KW-0802">TPR repeat</keyword>
<dbReference type="SUPFAM" id="SSF48452">
    <property type="entry name" value="TPR-like"/>
    <property type="match status" value="1"/>
</dbReference>